<dbReference type="InterPro" id="IPR036890">
    <property type="entry name" value="HATPase_C_sf"/>
</dbReference>
<dbReference type="SUPFAM" id="SSF55874">
    <property type="entry name" value="ATPase domain of HSP90 chaperone/DNA topoisomerase II/histidine kinase"/>
    <property type="match status" value="1"/>
</dbReference>
<evidence type="ECO:0000256" key="1">
    <source>
        <dbReference type="ARBA" id="ARBA00022527"/>
    </source>
</evidence>
<keyword evidence="3" id="KW-0067">ATP-binding</keyword>
<accession>A0ABP6HA98</accession>
<keyword evidence="4" id="KW-1185">Reference proteome</keyword>
<evidence type="ECO:0000313" key="3">
    <source>
        <dbReference type="EMBL" id="GAA2737583.1"/>
    </source>
</evidence>
<dbReference type="Pfam" id="PF13581">
    <property type="entry name" value="HATPase_c_2"/>
    <property type="match status" value="1"/>
</dbReference>
<dbReference type="PANTHER" id="PTHR35526:SF3">
    <property type="entry name" value="ANTI-SIGMA-F FACTOR RSBW"/>
    <property type="match status" value="1"/>
</dbReference>
<keyword evidence="1" id="KW-0808">Transferase</keyword>
<dbReference type="InterPro" id="IPR003594">
    <property type="entry name" value="HATPase_dom"/>
</dbReference>
<dbReference type="GO" id="GO:0005524">
    <property type="term" value="F:ATP binding"/>
    <property type="evidence" value="ECO:0007669"/>
    <property type="project" value="UniProtKB-KW"/>
</dbReference>
<keyword evidence="3" id="KW-0547">Nucleotide-binding</keyword>
<sequence>MYDETTLRAAPLTEAVEQSRRLVVRTMRAWNMTVGEEPVTAVVAELVANAVTHAATPFELRLVRGEGHVRVEVRDRDHRLPVLRSPHPLSDGGRGIFLVDCYARAWGAEPAPDGGKVVWAEIDVTSQAAVAS</sequence>
<dbReference type="InterPro" id="IPR050267">
    <property type="entry name" value="Anti-sigma-factor_SerPK"/>
</dbReference>
<reference evidence="4" key="1">
    <citation type="journal article" date="2019" name="Int. J. Syst. Evol. Microbiol.">
        <title>The Global Catalogue of Microorganisms (GCM) 10K type strain sequencing project: providing services to taxonomists for standard genome sequencing and annotation.</title>
        <authorList>
            <consortium name="The Broad Institute Genomics Platform"/>
            <consortium name="The Broad Institute Genome Sequencing Center for Infectious Disease"/>
            <person name="Wu L."/>
            <person name="Ma J."/>
        </authorList>
    </citation>
    <scope>NUCLEOTIDE SEQUENCE [LARGE SCALE GENOMIC DNA]</scope>
    <source>
        <strain evidence="4">JCM 8201</strain>
    </source>
</reference>
<evidence type="ECO:0000259" key="2">
    <source>
        <dbReference type="Pfam" id="PF13581"/>
    </source>
</evidence>
<dbReference type="Proteomes" id="UP001501842">
    <property type="component" value="Unassembled WGS sequence"/>
</dbReference>
<protein>
    <submittedName>
        <fullName evidence="3">ATP-binding protein</fullName>
    </submittedName>
</protein>
<feature type="domain" description="Histidine kinase/HSP90-like ATPase" evidence="2">
    <location>
        <begin position="13"/>
        <end position="105"/>
    </location>
</feature>
<dbReference type="RefSeq" id="WP_344457183.1">
    <property type="nucleotide sequence ID" value="NZ_BAAATZ010000035.1"/>
</dbReference>
<evidence type="ECO:0000313" key="4">
    <source>
        <dbReference type="Proteomes" id="UP001501842"/>
    </source>
</evidence>
<dbReference type="PANTHER" id="PTHR35526">
    <property type="entry name" value="ANTI-SIGMA-F FACTOR RSBW-RELATED"/>
    <property type="match status" value="1"/>
</dbReference>
<comment type="caution">
    <text evidence="3">The sequence shown here is derived from an EMBL/GenBank/DDBJ whole genome shotgun (WGS) entry which is preliminary data.</text>
</comment>
<proteinExistence type="predicted"/>
<keyword evidence="1" id="KW-0723">Serine/threonine-protein kinase</keyword>
<dbReference type="CDD" id="cd16936">
    <property type="entry name" value="HATPase_RsbW-like"/>
    <property type="match status" value="1"/>
</dbReference>
<name>A0ABP6HA98_9ACTN</name>
<keyword evidence="1" id="KW-0418">Kinase</keyword>
<dbReference type="Gene3D" id="3.30.565.10">
    <property type="entry name" value="Histidine kinase-like ATPase, C-terminal domain"/>
    <property type="match status" value="1"/>
</dbReference>
<gene>
    <name evidence="3" type="ORF">GCM10010439_68260</name>
</gene>
<organism evidence="3 4">
    <name type="scientific">Actinocorallia aurantiaca</name>
    <dbReference type="NCBI Taxonomy" id="46204"/>
    <lineage>
        <taxon>Bacteria</taxon>
        <taxon>Bacillati</taxon>
        <taxon>Actinomycetota</taxon>
        <taxon>Actinomycetes</taxon>
        <taxon>Streptosporangiales</taxon>
        <taxon>Thermomonosporaceae</taxon>
        <taxon>Actinocorallia</taxon>
    </lineage>
</organism>
<dbReference type="EMBL" id="BAAATZ010000035">
    <property type="protein sequence ID" value="GAA2737583.1"/>
    <property type="molecule type" value="Genomic_DNA"/>
</dbReference>